<keyword evidence="2" id="KW-1185">Reference proteome</keyword>
<sequence length="49" mass="4743">MASKGSDHVAGSLLTPRTVSAVVLAEAAAEGWVDVLAGAGEAPEAVAPL</sequence>
<gene>
    <name evidence="1" type="ORF">MANAM107_19950</name>
</gene>
<dbReference type="Proteomes" id="UP000824496">
    <property type="component" value="Chromosome"/>
</dbReference>
<protein>
    <submittedName>
        <fullName evidence="1">Uncharacterized protein</fullName>
    </submittedName>
</protein>
<name>A0ABM7UPE1_9ACTO</name>
<evidence type="ECO:0000313" key="2">
    <source>
        <dbReference type="Proteomes" id="UP000824496"/>
    </source>
</evidence>
<dbReference type="EMBL" id="AP025017">
    <property type="protein sequence ID" value="BDA65161.1"/>
    <property type="molecule type" value="Genomic_DNA"/>
</dbReference>
<accession>A0ABM7UPE1</accession>
<proteinExistence type="predicted"/>
<evidence type="ECO:0000313" key="1">
    <source>
        <dbReference type="EMBL" id="BDA65161.1"/>
    </source>
</evidence>
<reference evidence="1 2" key="1">
    <citation type="submission" date="2021-08" db="EMBL/GenBank/DDBJ databases">
        <title>Whole genome sequence of novel Actinomyces species strain MAS-1.</title>
        <authorList>
            <person name="Saito M."/>
            <person name="Kuwahara N."/>
            <person name="Takizawa T."/>
            <person name="Gotouda H."/>
            <person name="Ochiai T."/>
        </authorList>
    </citation>
    <scope>NUCLEOTIDE SEQUENCE [LARGE SCALE GENOMIC DNA]</scope>
    <source>
        <strain evidence="1 2">MAS-1</strain>
    </source>
</reference>
<organism evidence="1 2">
    <name type="scientific">Actinomyces capricornis</name>
    <dbReference type="NCBI Taxonomy" id="2755559"/>
    <lineage>
        <taxon>Bacteria</taxon>
        <taxon>Bacillati</taxon>
        <taxon>Actinomycetota</taxon>
        <taxon>Actinomycetes</taxon>
        <taxon>Actinomycetales</taxon>
        <taxon>Actinomycetaceae</taxon>
        <taxon>Actinomyces</taxon>
    </lineage>
</organism>